<dbReference type="Proteomes" id="UP001160148">
    <property type="component" value="Unassembled WGS sequence"/>
</dbReference>
<evidence type="ECO:0000313" key="1">
    <source>
        <dbReference type="EMBL" id="CAI6369680.1"/>
    </source>
</evidence>
<protein>
    <submittedName>
        <fullName evidence="1">Uncharacterized protein</fullName>
    </submittedName>
</protein>
<gene>
    <name evidence="1" type="ORF">MEUPH1_LOCUS23891</name>
</gene>
<reference evidence="1 2" key="1">
    <citation type="submission" date="2023-01" db="EMBL/GenBank/DDBJ databases">
        <authorList>
            <person name="Whitehead M."/>
        </authorList>
    </citation>
    <scope>NUCLEOTIDE SEQUENCE [LARGE SCALE GENOMIC DNA]</scope>
</reference>
<comment type="caution">
    <text evidence="1">The sequence shown here is derived from an EMBL/GenBank/DDBJ whole genome shotgun (WGS) entry which is preliminary data.</text>
</comment>
<keyword evidence="2" id="KW-1185">Reference proteome</keyword>
<accession>A0AAV0XMK6</accession>
<proteinExistence type="predicted"/>
<sequence length="76" mass="8790">MNGDTFYEWFVKTLPLLKPNAIIVMDTIHTIPWKTSFGTWMEHITDELMDELPDDDERHVLTIRTGDTSSSDCDSD</sequence>
<evidence type="ECO:0000313" key="2">
    <source>
        <dbReference type="Proteomes" id="UP001160148"/>
    </source>
</evidence>
<name>A0AAV0XMK6_9HEMI</name>
<dbReference type="EMBL" id="CARXXK010000018">
    <property type="protein sequence ID" value="CAI6369680.1"/>
    <property type="molecule type" value="Genomic_DNA"/>
</dbReference>
<dbReference type="AlphaFoldDB" id="A0AAV0XMK6"/>
<organism evidence="1 2">
    <name type="scientific">Macrosiphum euphorbiae</name>
    <name type="common">potato aphid</name>
    <dbReference type="NCBI Taxonomy" id="13131"/>
    <lineage>
        <taxon>Eukaryota</taxon>
        <taxon>Metazoa</taxon>
        <taxon>Ecdysozoa</taxon>
        <taxon>Arthropoda</taxon>
        <taxon>Hexapoda</taxon>
        <taxon>Insecta</taxon>
        <taxon>Pterygota</taxon>
        <taxon>Neoptera</taxon>
        <taxon>Paraneoptera</taxon>
        <taxon>Hemiptera</taxon>
        <taxon>Sternorrhyncha</taxon>
        <taxon>Aphidomorpha</taxon>
        <taxon>Aphidoidea</taxon>
        <taxon>Aphididae</taxon>
        <taxon>Macrosiphini</taxon>
        <taxon>Macrosiphum</taxon>
    </lineage>
</organism>